<protein>
    <submittedName>
        <fullName evidence="1">Uncharacterized protein</fullName>
    </submittedName>
</protein>
<gene>
    <name evidence="1" type="ORF">Smic_69360</name>
</gene>
<evidence type="ECO:0000313" key="2">
    <source>
        <dbReference type="Proteomes" id="UP000498740"/>
    </source>
</evidence>
<reference evidence="1 2" key="1">
    <citation type="submission" date="2020-05" db="EMBL/GenBank/DDBJ databases">
        <title>Whole genome shotgun sequence of Streptomyces microflavus NBRC 13062.</title>
        <authorList>
            <person name="Komaki H."/>
            <person name="Tamura T."/>
        </authorList>
    </citation>
    <scope>NUCLEOTIDE SEQUENCE [LARGE SCALE GENOMIC DNA]</scope>
    <source>
        <strain evidence="1 2">NBRC 13062</strain>
    </source>
</reference>
<proteinExistence type="predicted"/>
<dbReference type="AlphaFoldDB" id="A0A7J0D0W5"/>
<sequence length="53" mass="5596">MPAEIPVLRLSGAGFVLPGPDGRACTDLDTFWRVVRDGASCLSPYAHPELPSG</sequence>
<accession>A0A7J0D0W5</accession>
<comment type="caution">
    <text evidence="1">The sequence shown here is derived from an EMBL/GenBank/DDBJ whole genome shotgun (WGS) entry which is preliminary data.</text>
</comment>
<organism evidence="1 2">
    <name type="scientific">Streptomyces microflavus</name>
    <name type="common">Streptomyces lipmanii</name>
    <dbReference type="NCBI Taxonomy" id="1919"/>
    <lineage>
        <taxon>Bacteria</taxon>
        <taxon>Bacillati</taxon>
        <taxon>Actinomycetota</taxon>
        <taxon>Actinomycetes</taxon>
        <taxon>Kitasatosporales</taxon>
        <taxon>Streptomycetaceae</taxon>
        <taxon>Streptomyces</taxon>
    </lineage>
</organism>
<dbReference type="EMBL" id="BLWD01000001">
    <property type="protein sequence ID" value="GFN08380.1"/>
    <property type="molecule type" value="Genomic_DNA"/>
</dbReference>
<evidence type="ECO:0000313" key="1">
    <source>
        <dbReference type="EMBL" id="GFN08380.1"/>
    </source>
</evidence>
<dbReference type="Proteomes" id="UP000498740">
    <property type="component" value="Unassembled WGS sequence"/>
</dbReference>
<name>A0A7J0D0W5_STRMI</name>